<protein>
    <submittedName>
        <fullName evidence="1">Uncharacterized protein</fullName>
    </submittedName>
</protein>
<name>A0A2S2QFQ2_9HEMI</name>
<dbReference type="EMBL" id="GGMS01007372">
    <property type="protein sequence ID" value="MBY76575.1"/>
    <property type="molecule type" value="Transcribed_RNA"/>
</dbReference>
<evidence type="ECO:0000313" key="1">
    <source>
        <dbReference type="EMBL" id="MBY76575.1"/>
    </source>
</evidence>
<organism evidence="1">
    <name type="scientific">Sipha flava</name>
    <name type="common">yellow sugarcane aphid</name>
    <dbReference type="NCBI Taxonomy" id="143950"/>
    <lineage>
        <taxon>Eukaryota</taxon>
        <taxon>Metazoa</taxon>
        <taxon>Ecdysozoa</taxon>
        <taxon>Arthropoda</taxon>
        <taxon>Hexapoda</taxon>
        <taxon>Insecta</taxon>
        <taxon>Pterygota</taxon>
        <taxon>Neoptera</taxon>
        <taxon>Paraneoptera</taxon>
        <taxon>Hemiptera</taxon>
        <taxon>Sternorrhyncha</taxon>
        <taxon>Aphidomorpha</taxon>
        <taxon>Aphidoidea</taxon>
        <taxon>Aphididae</taxon>
        <taxon>Sipha</taxon>
    </lineage>
</organism>
<accession>A0A2S2QFQ2</accession>
<dbReference type="AlphaFoldDB" id="A0A2S2QFQ2"/>
<reference evidence="1" key="1">
    <citation type="submission" date="2018-04" db="EMBL/GenBank/DDBJ databases">
        <title>Transcriptome assembly of Sipha flava.</title>
        <authorList>
            <person name="Scully E.D."/>
            <person name="Geib S.M."/>
            <person name="Palmer N.A."/>
            <person name="Koch K."/>
            <person name="Bradshaw J."/>
            <person name="Heng-Moss T."/>
            <person name="Sarath G."/>
        </authorList>
    </citation>
    <scope>NUCLEOTIDE SEQUENCE</scope>
</reference>
<gene>
    <name evidence="1" type="ORF">g.36877</name>
</gene>
<sequence>MAVLSSCSVANPYSAVTTLQTARTPLHHGMGRGTLVSTRITRTLVSVDFRNLVFFSSATVRSMYVLYMHCMSGHRSTSGEHRYVHARAVFIRWRSRYAKIYDLFCDSNTPTERPVVRI</sequence>
<proteinExistence type="predicted"/>